<keyword evidence="2" id="KW-0689">Ribosomal protein</keyword>
<feature type="domain" description="MrfA-like Zn-binding" evidence="1">
    <location>
        <begin position="551"/>
        <end position="657"/>
    </location>
</feature>
<accession>A0ABR6PF12</accession>
<proteinExistence type="predicted"/>
<dbReference type="RefSeq" id="WP_076371401.1">
    <property type="nucleotide sequence ID" value="NZ_FTMG01000002.1"/>
</dbReference>
<dbReference type="InterPro" id="IPR018973">
    <property type="entry name" value="MZB"/>
</dbReference>
<keyword evidence="3" id="KW-1185">Reference proteome</keyword>
<dbReference type="EMBL" id="JACHCB010000002">
    <property type="protein sequence ID" value="MBB6108356.1"/>
    <property type="molecule type" value="Genomic_DNA"/>
</dbReference>
<name>A0ABR6PF12_9SPHI</name>
<dbReference type="Pfam" id="PF09369">
    <property type="entry name" value="MZB"/>
    <property type="match status" value="1"/>
</dbReference>
<evidence type="ECO:0000313" key="2">
    <source>
        <dbReference type="EMBL" id="MBB6108356.1"/>
    </source>
</evidence>
<sequence>MSYDIRQSQVIHTWPAGSMIDFPQLSLIMLNHDHQYNDWGNPDPAGQNQPNSRNTVNDARLAEAFKVDAFILPPARDGISALSTWAIRFPRMNYCPQCGLMHLTNRTSGMMPTPRGRSYNTEMKPVHCPACFNHQTSKGPAVIPMRFVIATEEGFLDDFPWDWYVHKNKPDERNKGNKLYYKSKGGSASLADIQIESRKEDNTFVAVRDLSKIFDQEIFAERTAGEGNYLQYVNGFLPKPWKGWHNDNSFISEVVTVPDESTIWNGDELTDTAKRRFPRTLQKGAGNVIFPIVYSGILLPESTYDQQCPPEVQQKIQTLMTERIDDAPDEYASMINEEWKTYILKVVNRNPNHGLLRLGYSLAQIIQFISNFFGDSPAERAAERSELLRLQEFKAFTGEINDDEKVWFKKRAINGAVYNSGLPSAMLSEVVLLEKISALKVYRGFTRVKPLMGEELVFADLADNLQGKQLEEFERIQDSRKDPVHTRELPAFEVKGEGILIRFSDTLLNEWTKAYPDRRLDVINNNQRQANADFGQNKKMTSKRYLFLHTLSHILLKELSEDCGYSLSSLAEIIYCSEDAKIGTNEEMNGILIYTTTSDAEGSLGGLVEKGLPENLRDIMVKGVDKARWCSSDPLCISADSGQGFMGLNLAACYSCVLLPETSCERMNQYLDRAAIVGTLTQEEIGLFNH</sequence>
<evidence type="ECO:0000259" key="1">
    <source>
        <dbReference type="Pfam" id="PF09369"/>
    </source>
</evidence>
<evidence type="ECO:0000313" key="3">
    <source>
        <dbReference type="Proteomes" id="UP000541583"/>
    </source>
</evidence>
<gene>
    <name evidence="2" type="ORF">HDF23_001091</name>
</gene>
<protein>
    <submittedName>
        <fullName evidence="2">Ribosomal protein L32</fullName>
    </submittedName>
</protein>
<dbReference type="InterPro" id="IPR047721">
    <property type="entry name" value="DrmB"/>
</dbReference>
<dbReference type="NCBIfam" id="NF038324">
    <property type="entry name" value="DrmB_fam"/>
    <property type="match status" value="1"/>
</dbReference>
<comment type="caution">
    <text evidence="2">The sequence shown here is derived from an EMBL/GenBank/DDBJ whole genome shotgun (WGS) entry which is preliminary data.</text>
</comment>
<dbReference type="Proteomes" id="UP000541583">
    <property type="component" value="Unassembled WGS sequence"/>
</dbReference>
<dbReference type="GO" id="GO:0005840">
    <property type="term" value="C:ribosome"/>
    <property type="evidence" value="ECO:0007669"/>
    <property type="project" value="UniProtKB-KW"/>
</dbReference>
<reference evidence="2 3" key="1">
    <citation type="submission" date="2020-08" db="EMBL/GenBank/DDBJ databases">
        <title>Genomic Encyclopedia of Type Strains, Phase IV (KMG-V): Genome sequencing to study the core and pangenomes of soil and plant-associated prokaryotes.</title>
        <authorList>
            <person name="Whitman W."/>
        </authorList>
    </citation>
    <scope>NUCLEOTIDE SEQUENCE [LARGE SCALE GENOMIC DNA]</scope>
    <source>
        <strain evidence="2 3">ANJLi2</strain>
    </source>
</reference>
<organism evidence="2 3">
    <name type="scientific">Mucilaginibacter lappiensis</name>
    <dbReference type="NCBI Taxonomy" id="354630"/>
    <lineage>
        <taxon>Bacteria</taxon>
        <taxon>Pseudomonadati</taxon>
        <taxon>Bacteroidota</taxon>
        <taxon>Sphingobacteriia</taxon>
        <taxon>Sphingobacteriales</taxon>
        <taxon>Sphingobacteriaceae</taxon>
        <taxon>Mucilaginibacter</taxon>
    </lineage>
</organism>
<keyword evidence="2" id="KW-0687">Ribonucleoprotein</keyword>